<comment type="subcellular location">
    <subcellularLocation>
        <location evidence="1">Membrane</location>
        <topology evidence="1">Single-pass membrane protein</topology>
    </subcellularLocation>
</comment>
<gene>
    <name evidence="8" type="ORF">QO015_004136</name>
</gene>
<evidence type="ECO:0000256" key="4">
    <source>
        <dbReference type="ARBA" id="ARBA00022475"/>
    </source>
</evidence>
<evidence type="ECO:0000256" key="2">
    <source>
        <dbReference type="ARBA" id="ARBA00010270"/>
    </source>
</evidence>
<proteinExistence type="inferred from homology"/>
<dbReference type="Proteomes" id="UP001223743">
    <property type="component" value="Unassembled WGS sequence"/>
</dbReference>
<evidence type="ECO:0000256" key="6">
    <source>
        <dbReference type="ARBA" id="ARBA00025321"/>
    </source>
</evidence>
<dbReference type="InterPro" id="IPR012413">
    <property type="entry name" value="BA14K"/>
</dbReference>
<evidence type="ECO:0000256" key="1">
    <source>
        <dbReference type="ARBA" id="ARBA00004167"/>
    </source>
</evidence>
<evidence type="ECO:0000256" key="7">
    <source>
        <dbReference type="SAM" id="SignalP"/>
    </source>
</evidence>
<evidence type="ECO:0000313" key="9">
    <source>
        <dbReference type="Proteomes" id="UP001223743"/>
    </source>
</evidence>
<dbReference type="Pfam" id="PF07886">
    <property type="entry name" value="BA14K"/>
    <property type="match status" value="1"/>
</dbReference>
<comment type="caution">
    <text evidence="8">The sequence shown here is derived from an EMBL/GenBank/DDBJ whole genome shotgun (WGS) entry which is preliminary data.</text>
</comment>
<keyword evidence="5" id="KW-0430">Lectin</keyword>
<name>A0ABU0MC62_9HYPH</name>
<dbReference type="RefSeq" id="WP_266284087.1">
    <property type="nucleotide sequence ID" value="NZ_JAPKNF010000004.1"/>
</dbReference>
<comment type="similarity">
    <text evidence="2">Belongs to the BA14k family.</text>
</comment>
<sequence length="161" mass="16646">MKRMISAALAAVIGLGAVAATTSTASADWRGPGWGGPGYGGPGWRGGPGYGPRPGWYGPRPGRWYGPARGAWYGPGWRGNYYGGWVGNPGAAAAAGAILGLGVGAAIASAQNNGGYEVPPPPGVAWQNHVAYCQNRYRSYNPATDSFTGYDGRQYRCVGSY</sequence>
<keyword evidence="9" id="KW-1185">Reference proteome</keyword>
<evidence type="ECO:0000313" key="8">
    <source>
        <dbReference type="EMBL" id="MDQ0518523.1"/>
    </source>
</evidence>
<keyword evidence="4" id="KW-1003">Cell membrane</keyword>
<keyword evidence="4" id="KW-0472">Membrane</keyword>
<accession>A0ABU0MC62</accession>
<evidence type="ECO:0000256" key="5">
    <source>
        <dbReference type="ARBA" id="ARBA00022734"/>
    </source>
</evidence>
<reference evidence="8 9" key="1">
    <citation type="submission" date="2023-07" db="EMBL/GenBank/DDBJ databases">
        <title>Genomic Encyclopedia of Type Strains, Phase IV (KMG-IV): sequencing the most valuable type-strain genomes for metagenomic binning, comparative biology and taxonomic classification.</title>
        <authorList>
            <person name="Goeker M."/>
        </authorList>
    </citation>
    <scope>NUCLEOTIDE SEQUENCE [LARGE SCALE GENOMIC DNA]</scope>
    <source>
        <strain evidence="8 9">B1-1</strain>
    </source>
</reference>
<evidence type="ECO:0000256" key="3">
    <source>
        <dbReference type="ARBA" id="ARBA00020552"/>
    </source>
</evidence>
<dbReference type="EMBL" id="JAUSWJ010000001">
    <property type="protein sequence ID" value="MDQ0518523.1"/>
    <property type="molecule type" value="Genomic_DNA"/>
</dbReference>
<keyword evidence="7" id="KW-0732">Signal</keyword>
<feature type="signal peptide" evidence="7">
    <location>
        <begin position="1"/>
        <end position="19"/>
    </location>
</feature>
<feature type="chain" id="PRO_5045409677" description="Lectin-like protein BA14k" evidence="7">
    <location>
        <begin position="20"/>
        <end position="161"/>
    </location>
</feature>
<protein>
    <recommendedName>
        <fullName evidence="3">Lectin-like protein BA14k</fullName>
    </recommendedName>
</protein>
<comment type="function">
    <text evidence="6">Has immunoglobulin-binding and hemagglutination properties, and can bind to mannose. Essential for virulence. May be involved in LPS biosynthesis or polysaccharide transport.</text>
</comment>
<organism evidence="8 9">
    <name type="scientific">Kaistia geumhonensis</name>
    <dbReference type="NCBI Taxonomy" id="410839"/>
    <lineage>
        <taxon>Bacteria</taxon>
        <taxon>Pseudomonadati</taxon>
        <taxon>Pseudomonadota</taxon>
        <taxon>Alphaproteobacteria</taxon>
        <taxon>Hyphomicrobiales</taxon>
        <taxon>Kaistiaceae</taxon>
        <taxon>Kaistia</taxon>
    </lineage>
</organism>